<dbReference type="RefSeq" id="WP_068885232.1">
    <property type="nucleotide sequence ID" value="NZ_LNTU01000041.1"/>
</dbReference>
<dbReference type="AlphaFoldDB" id="A0A135HNA6"/>
<organism evidence="1 2">
    <name type="scientific">Paramesorhizobium deserti</name>
    <dbReference type="NCBI Taxonomy" id="1494590"/>
    <lineage>
        <taxon>Bacteria</taxon>
        <taxon>Pseudomonadati</taxon>
        <taxon>Pseudomonadota</taxon>
        <taxon>Alphaproteobacteria</taxon>
        <taxon>Hyphomicrobiales</taxon>
        <taxon>Phyllobacteriaceae</taxon>
        <taxon>Paramesorhizobium</taxon>
    </lineage>
</organism>
<reference evidence="1 2" key="1">
    <citation type="submission" date="2015-11" db="EMBL/GenBank/DDBJ databases">
        <title>Draft genome sequence of Paramesorhizobium deserti A-3-E, a strain highly resistant to diverse beta-lactam antibiotics.</title>
        <authorList>
            <person name="Lv R."/>
            <person name="Yang X."/>
            <person name="Fang N."/>
            <person name="Guo J."/>
            <person name="Luo X."/>
            <person name="Peng F."/>
            <person name="Yang R."/>
            <person name="Cui Y."/>
            <person name="Fang C."/>
            <person name="Song Y."/>
        </authorList>
    </citation>
    <scope>NUCLEOTIDE SEQUENCE [LARGE SCALE GENOMIC DNA]</scope>
    <source>
        <strain evidence="1 2">A-3-E</strain>
    </source>
</reference>
<proteinExistence type="predicted"/>
<sequence>MKNHFRDAFRFAGRGDEYSQMAERIGHIFNTIAARNGWSEHSAGADAPGTGSDNAGETHQGNIALVQMNQYDQNVNVYFFEQDGAVSLTPSQSTYLGDAFKGSFSPEQNSSSWNGIADVTGDGVADLVNGNAEDQEIRVVAGKADGTFDTENVIVTDMSEIAPDQGWTGGGAGVSYSTFLVDVTSDGIPDWVHSNAWDGTVSVYEGQGDGTFSTAAITSGDLYELRFANGGTTFIGNAGSDGLALVSINSSDSVINVQYFLTDGTLETVSATTNFMSFFPEDMPVSSFSNDLHSSTFLADVTGDGLSDLIAGENGSILVLEGRSDGTFGYSGISTDMSGVDDWTGGSNAGRNAYASTSLEDVTGDGVLDWVHLSSDYGLQVFRGVGDGYFSDTPVTTPVESAWGWNSGSIAHIGAGGADGDIGELADVAGDTHAQGSALVDFQLADEGINLDFAVRETSGSDGQENMFHHLSAEDIVGFFKTLSDDIPQLPSDGRDHVEVMKFGEIEHSPGGDGYQGFDVVDHGYQNNEEHMELLVA</sequence>
<dbReference type="InterPro" id="IPR028994">
    <property type="entry name" value="Integrin_alpha_N"/>
</dbReference>
<dbReference type="SUPFAM" id="SSF69318">
    <property type="entry name" value="Integrin alpha N-terminal domain"/>
    <property type="match status" value="1"/>
</dbReference>
<dbReference type="Proteomes" id="UP000070107">
    <property type="component" value="Unassembled WGS sequence"/>
</dbReference>
<gene>
    <name evidence="1" type="ORF">ATN84_22440</name>
</gene>
<protein>
    <submittedName>
        <fullName evidence="1">Uncharacterized protein</fullName>
    </submittedName>
</protein>
<dbReference type="PANTHER" id="PTHR44103">
    <property type="entry name" value="PROPROTEIN CONVERTASE P"/>
    <property type="match status" value="1"/>
</dbReference>
<dbReference type="PANTHER" id="PTHR44103:SF1">
    <property type="entry name" value="PROPROTEIN CONVERTASE P"/>
    <property type="match status" value="1"/>
</dbReference>
<comment type="caution">
    <text evidence="1">The sequence shown here is derived from an EMBL/GenBank/DDBJ whole genome shotgun (WGS) entry which is preliminary data.</text>
</comment>
<accession>A0A135HNA6</accession>
<dbReference type="EMBL" id="LNTU01000041">
    <property type="protein sequence ID" value="KXF74660.1"/>
    <property type="molecule type" value="Genomic_DNA"/>
</dbReference>
<name>A0A135HNA6_9HYPH</name>
<dbReference type="OrthoDB" id="8169987at2"/>
<evidence type="ECO:0000313" key="1">
    <source>
        <dbReference type="EMBL" id="KXF74660.1"/>
    </source>
</evidence>
<keyword evidence="2" id="KW-1185">Reference proteome</keyword>
<evidence type="ECO:0000313" key="2">
    <source>
        <dbReference type="Proteomes" id="UP000070107"/>
    </source>
</evidence>
<dbReference type="STRING" id="1494590.ATN84_22440"/>